<dbReference type="PANTHER" id="PTHR13450:SF4">
    <property type="entry name" value="LARGE RIBOSOMAL SUBUNIT PROTEIN ML42"/>
    <property type="match status" value="1"/>
</dbReference>
<keyword evidence="6" id="KW-0687">Ribonucleoprotein</keyword>
<evidence type="ECO:0000256" key="3">
    <source>
        <dbReference type="ARBA" id="ARBA00022946"/>
    </source>
</evidence>
<evidence type="ECO:0000256" key="2">
    <source>
        <dbReference type="ARBA" id="ARBA00005556"/>
    </source>
</evidence>
<reference evidence="8" key="2">
    <citation type="submission" date="2020-01" db="EMBL/GenBank/DDBJ databases">
        <authorList>
            <person name="Korhonen P.K.K."/>
            <person name="Guangxu M.G."/>
            <person name="Wang T.W."/>
            <person name="Stroehlein A.J.S."/>
            <person name="Young N.D."/>
            <person name="Ang C.-S.A."/>
            <person name="Fernando D.W.F."/>
            <person name="Lu H.L."/>
            <person name="Taylor S.T."/>
            <person name="Ehtesham M.E.M."/>
            <person name="Najaraj S.H.N."/>
            <person name="Harsha G.H.G."/>
            <person name="Madugundu A.M."/>
            <person name="Renuse S.R."/>
            <person name="Holt D.H."/>
            <person name="Pandey A.P."/>
            <person name="Papenfuss A.P."/>
            <person name="Gasser R.B.G."/>
            <person name="Fischer K.F."/>
        </authorList>
    </citation>
    <scope>NUCLEOTIDE SEQUENCE</scope>
    <source>
        <strain evidence="8">SSS_KF_BRIS2020</strain>
    </source>
</reference>
<comment type="similarity">
    <text evidence="2">Belongs to the mitochondrion-specific ribosomal protein mL42 family.</text>
</comment>
<organism evidence="8">
    <name type="scientific">Sarcoptes scabiei</name>
    <name type="common">Itch mite</name>
    <name type="synonym">Acarus scabiei</name>
    <dbReference type="NCBI Taxonomy" id="52283"/>
    <lineage>
        <taxon>Eukaryota</taxon>
        <taxon>Metazoa</taxon>
        <taxon>Ecdysozoa</taxon>
        <taxon>Arthropoda</taxon>
        <taxon>Chelicerata</taxon>
        <taxon>Arachnida</taxon>
        <taxon>Acari</taxon>
        <taxon>Acariformes</taxon>
        <taxon>Sarcoptiformes</taxon>
        <taxon>Astigmata</taxon>
        <taxon>Psoroptidia</taxon>
        <taxon>Sarcoptoidea</taxon>
        <taxon>Sarcoptidae</taxon>
        <taxon>Sarcoptinae</taxon>
        <taxon>Sarcoptes</taxon>
    </lineage>
</organism>
<evidence type="ECO:0000256" key="1">
    <source>
        <dbReference type="ARBA" id="ARBA00004173"/>
    </source>
</evidence>
<dbReference type="InterPro" id="IPR019346">
    <property type="entry name" value="Ribosomal_mL42"/>
</dbReference>
<evidence type="ECO:0000256" key="7">
    <source>
        <dbReference type="ARBA" id="ARBA00035189"/>
    </source>
</evidence>
<evidence type="ECO:0000313" key="10">
    <source>
        <dbReference type="Proteomes" id="UP000070412"/>
    </source>
</evidence>
<evidence type="ECO:0000256" key="5">
    <source>
        <dbReference type="ARBA" id="ARBA00023128"/>
    </source>
</evidence>
<keyword evidence="4" id="KW-0689">Ribosomal protein</keyword>
<dbReference type="Pfam" id="PF10210">
    <property type="entry name" value="MRP-S32"/>
    <property type="match status" value="1"/>
</dbReference>
<keyword evidence="5" id="KW-0496">Mitochondrion</keyword>
<proteinExistence type="inferred from homology"/>
<keyword evidence="10" id="KW-1185">Reference proteome</keyword>
<dbReference type="PANTHER" id="PTHR13450">
    <property type="entry name" value="MITOCHONDRIAL 39S RIBOSOMAL PROTEIN L42"/>
    <property type="match status" value="1"/>
</dbReference>
<reference evidence="9" key="3">
    <citation type="submission" date="2022-06" db="UniProtKB">
        <authorList>
            <consortium name="EnsemblMetazoa"/>
        </authorList>
    </citation>
    <scope>IDENTIFICATION</scope>
</reference>
<protein>
    <recommendedName>
        <fullName evidence="7">Large ribosomal subunit protein mL42</fullName>
    </recommendedName>
</protein>
<evidence type="ECO:0000313" key="8">
    <source>
        <dbReference type="EMBL" id="KAF7489808.1"/>
    </source>
</evidence>
<gene>
    <name evidence="8" type="ORF">SSS_1202</name>
</gene>
<dbReference type="AlphaFoldDB" id="A0A834VDK7"/>
<name>A0A834VDK7_SARSC</name>
<dbReference type="EnsemblMetazoa" id="SSS_1202s_mrna">
    <property type="protein sequence ID" value="KAF7489808.1"/>
    <property type="gene ID" value="SSS_1202"/>
</dbReference>
<dbReference type="GO" id="GO:0005762">
    <property type="term" value="C:mitochondrial large ribosomal subunit"/>
    <property type="evidence" value="ECO:0007669"/>
    <property type="project" value="TreeGrafter"/>
</dbReference>
<accession>A0A834VDK7</accession>
<keyword evidence="3" id="KW-0809">Transit peptide</keyword>
<evidence type="ECO:0000256" key="6">
    <source>
        <dbReference type="ARBA" id="ARBA00023274"/>
    </source>
</evidence>
<reference evidence="10" key="1">
    <citation type="journal article" date="2020" name="PLoS Negl. Trop. Dis.">
        <title>High-quality nuclear genome for Sarcoptes scabiei-A critical resource for a neglected parasite.</title>
        <authorList>
            <person name="Korhonen P.K."/>
            <person name="Gasser R.B."/>
            <person name="Ma G."/>
            <person name="Wang T."/>
            <person name="Stroehlein A.J."/>
            <person name="Young N.D."/>
            <person name="Ang C.S."/>
            <person name="Fernando D.D."/>
            <person name="Lu H.C."/>
            <person name="Taylor S."/>
            <person name="Reynolds S.L."/>
            <person name="Mofiz E."/>
            <person name="Najaraj S.H."/>
            <person name="Gowda H."/>
            <person name="Madugundu A."/>
            <person name="Renuse S."/>
            <person name="Holt D."/>
            <person name="Pandey A."/>
            <person name="Papenfuss A.T."/>
            <person name="Fischer K."/>
        </authorList>
    </citation>
    <scope>NUCLEOTIDE SEQUENCE [LARGE SCALE GENOMIC DNA]</scope>
</reference>
<dbReference type="OrthoDB" id="1107506at2759"/>
<dbReference type="OMA" id="AHPRKGV"/>
<evidence type="ECO:0000256" key="4">
    <source>
        <dbReference type="ARBA" id="ARBA00022980"/>
    </source>
</evidence>
<sequence>MAIRLLKSIQFNLIKSNFKIRQLSSKSFDLNHSLEKGITLTDDGQTIVCWHPPEIFPYEHSMPYTERTDNCDAVLTSETLEKGHNINHKMPISRLHMEELQQITYTAKHQWRRRRFDGLKMKPDHPRRGV</sequence>
<dbReference type="EMBL" id="WVUK01000063">
    <property type="protein sequence ID" value="KAF7489808.1"/>
    <property type="molecule type" value="Genomic_DNA"/>
</dbReference>
<dbReference type="Proteomes" id="UP000070412">
    <property type="component" value="Unassembled WGS sequence"/>
</dbReference>
<comment type="subcellular location">
    <subcellularLocation>
        <location evidence="1">Mitochondrion</location>
    </subcellularLocation>
</comment>
<evidence type="ECO:0000313" key="9">
    <source>
        <dbReference type="EnsemblMetazoa" id="KAF7489808.1"/>
    </source>
</evidence>